<organism evidence="2 3">
    <name type="scientific">Methylorubrum rhodinum</name>
    <dbReference type="NCBI Taxonomy" id="29428"/>
    <lineage>
        <taxon>Bacteria</taxon>
        <taxon>Pseudomonadati</taxon>
        <taxon>Pseudomonadota</taxon>
        <taxon>Alphaproteobacteria</taxon>
        <taxon>Hyphomicrobiales</taxon>
        <taxon>Methylobacteriaceae</taxon>
        <taxon>Methylorubrum</taxon>
    </lineage>
</organism>
<dbReference type="RefSeq" id="WP_183571047.1">
    <property type="nucleotide sequence ID" value="NZ_JACHOP010000014.1"/>
</dbReference>
<sequence>MAKRLTLPPEERAAHERALARSRKAEERCRRRDAGRPEPAILDKAIADALRSFLSRDDHSLTRPLNPAALLRTVQEHLLLRSVRAEKAGREPVVYDPRQVVGALKERLLTPAWSSRNSIHS</sequence>
<keyword evidence="3" id="KW-1185">Reference proteome</keyword>
<feature type="compositionally biased region" description="Basic and acidic residues" evidence="1">
    <location>
        <begin position="9"/>
        <end position="36"/>
    </location>
</feature>
<evidence type="ECO:0000313" key="2">
    <source>
        <dbReference type="EMBL" id="MBB5758528.1"/>
    </source>
</evidence>
<comment type="caution">
    <text evidence="2">The sequence shown here is derived from an EMBL/GenBank/DDBJ whole genome shotgun (WGS) entry which is preliminary data.</text>
</comment>
<dbReference type="EMBL" id="JACHOP010000014">
    <property type="protein sequence ID" value="MBB5758528.1"/>
    <property type="molecule type" value="Genomic_DNA"/>
</dbReference>
<gene>
    <name evidence="2" type="ORF">HNR00_003250</name>
</gene>
<reference evidence="2 3" key="1">
    <citation type="submission" date="2020-08" db="EMBL/GenBank/DDBJ databases">
        <title>Genomic Encyclopedia of Type Strains, Phase IV (KMG-IV): sequencing the most valuable type-strain genomes for metagenomic binning, comparative biology and taxonomic classification.</title>
        <authorList>
            <person name="Goeker M."/>
        </authorList>
    </citation>
    <scope>NUCLEOTIDE SEQUENCE [LARGE SCALE GENOMIC DNA]</scope>
    <source>
        <strain evidence="2 3">DSM 2163</strain>
    </source>
</reference>
<dbReference type="Proteomes" id="UP000583454">
    <property type="component" value="Unassembled WGS sequence"/>
</dbReference>
<dbReference type="AlphaFoldDB" id="A0A840ZN82"/>
<evidence type="ECO:0000256" key="1">
    <source>
        <dbReference type="SAM" id="MobiDB-lite"/>
    </source>
</evidence>
<name>A0A840ZN82_9HYPH</name>
<evidence type="ECO:0000313" key="3">
    <source>
        <dbReference type="Proteomes" id="UP000583454"/>
    </source>
</evidence>
<proteinExistence type="predicted"/>
<protein>
    <submittedName>
        <fullName evidence="2">Uncharacterized protein</fullName>
    </submittedName>
</protein>
<accession>A0A840ZN82</accession>
<feature type="region of interest" description="Disordered" evidence="1">
    <location>
        <begin position="1"/>
        <end position="36"/>
    </location>
</feature>